<comment type="caution">
    <text evidence="1">The sequence shown here is derived from an EMBL/GenBank/DDBJ whole genome shotgun (WGS) entry which is preliminary data.</text>
</comment>
<name>A0A0V1N985_9BILA</name>
<evidence type="ECO:0000313" key="1">
    <source>
        <dbReference type="EMBL" id="KRZ80530.1"/>
    </source>
</evidence>
<reference evidence="1 2" key="1">
    <citation type="submission" date="2015-01" db="EMBL/GenBank/DDBJ databases">
        <title>Evolution of Trichinella species and genotypes.</title>
        <authorList>
            <person name="Korhonen P.K."/>
            <person name="Edoardo P."/>
            <person name="Giuseppe L.R."/>
            <person name="Gasser R.B."/>
        </authorList>
    </citation>
    <scope>NUCLEOTIDE SEQUENCE [LARGE SCALE GENOMIC DNA]</scope>
    <source>
        <strain evidence="1">ISS1980</strain>
    </source>
</reference>
<dbReference type="InterPro" id="IPR005312">
    <property type="entry name" value="DUF1759"/>
</dbReference>
<sequence>MQKVLQLHHFIHGREIEDEAISVASWGRDAELATPISADRRTLEMDLRLTETLPSSIKASPNSRKESIELFRLLIVRKELSCMVRTARVAAQSFSIKKEVVKTKDVNEARYLSNPGKLQPLSTPQFDGDILQFKSFWGQFEASVNSRRDLNDITKFVHLRSSLSDAVLKAIKSVAVDTENYAGIIQTLKDKFHCVEDVVENHLLKECSDRGAAELTRPHDELNRHFLALWGRMRTAV</sequence>
<dbReference type="Proteomes" id="UP000054843">
    <property type="component" value="Unassembled WGS sequence"/>
</dbReference>
<dbReference type="EMBL" id="JYDO01000002">
    <property type="protein sequence ID" value="KRZ80530.1"/>
    <property type="molecule type" value="Genomic_DNA"/>
</dbReference>
<organism evidence="1 2">
    <name type="scientific">Trichinella papuae</name>
    <dbReference type="NCBI Taxonomy" id="268474"/>
    <lineage>
        <taxon>Eukaryota</taxon>
        <taxon>Metazoa</taxon>
        <taxon>Ecdysozoa</taxon>
        <taxon>Nematoda</taxon>
        <taxon>Enoplea</taxon>
        <taxon>Dorylaimia</taxon>
        <taxon>Trichinellida</taxon>
        <taxon>Trichinellidae</taxon>
        <taxon>Trichinella</taxon>
    </lineage>
</organism>
<protein>
    <submittedName>
        <fullName evidence="1">Uncharacterized protein</fullName>
    </submittedName>
</protein>
<gene>
    <name evidence="1" type="ORF">T10_2346</name>
</gene>
<dbReference type="Pfam" id="PF03564">
    <property type="entry name" value="DUF1759"/>
    <property type="match status" value="1"/>
</dbReference>
<proteinExistence type="predicted"/>
<dbReference type="STRING" id="268474.A0A0V1N985"/>
<evidence type="ECO:0000313" key="2">
    <source>
        <dbReference type="Proteomes" id="UP000054843"/>
    </source>
</evidence>
<dbReference type="AlphaFoldDB" id="A0A0V1N985"/>
<accession>A0A0V1N985</accession>
<keyword evidence="2" id="KW-1185">Reference proteome</keyword>